<organism evidence="2 3">
    <name type="scientific">Tanacetum coccineum</name>
    <dbReference type="NCBI Taxonomy" id="301880"/>
    <lineage>
        <taxon>Eukaryota</taxon>
        <taxon>Viridiplantae</taxon>
        <taxon>Streptophyta</taxon>
        <taxon>Embryophyta</taxon>
        <taxon>Tracheophyta</taxon>
        <taxon>Spermatophyta</taxon>
        <taxon>Magnoliopsida</taxon>
        <taxon>eudicotyledons</taxon>
        <taxon>Gunneridae</taxon>
        <taxon>Pentapetalae</taxon>
        <taxon>asterids</taxon>
        <taxon>campanulids</taxon>
        <taxon>Asterales</taxon>
        <taxon>Asteraceae</taxon>
        <taxon>Asteroideae</taxon>
        <taxon>Anthemideae</taxon>
        <taxon>Anthemidinae</taxon>
        <taxon>Tanacetum</taxon>
    </lineage>
</organism>
<sequence>MDTNFSKPSNLGKPVLQPLRNQSVVRQLNAFQSKRPKFSKPRFSSQFDVKNDLPKPVTPYYLPKVRESVFVKPHHLIVSGSSRNSSKESYGSNDMAHNYYLQEAKKKTQDKNTNLKPREMPSARTQHTPNACTPKFRSNNQMWKPMDRIFNTVENRWISTGKMFTSSTTKVDSKPQHGSNEDISSPYECEQILNFSAGLMQNPPFLTPYVPPTKNDWDLLFQPMFDEFSNHPPSVVSPVRVAAALRPADPTVSPSSTLIKPKEFHDIDVAYLDNDPFFGVLIPEPNSEKTSSMDVIPTNVHSVNHPPEHLRKWTKDHLLDNLIGNPS</sequence>
<name>A0ABQ4ZB63_9ASTR</name>
<evidence type="ECO:0000256" key="1">
    <source>
        <dbReference type="SAM" id="MobiDB-lite"/>
    </source>
</evidence>
<protein>
    <submittedName>
        <fullName evidence="2">Uncharacterized protein</fullName>
    </submittedName>
</protein>
<dbReference type="EMBL" id="BQNB010011197">
    <property type="protein sequence ID" value="GJS87429.1"/>
    <property type="molecule type" value="Genomic_DNA"/>
</dbReference>
<dbReference type="Proteomes" id="UP001151760">
    <property type="component" value="Unassembled WGS sequence"/>
</dbReference>
<proteinExistence type="predicted"/>
<evidence type="ECO:0000313" key="3">
    <source>
        <dbReference type="Proteomes" id="UP001151760"/>
    </source>
</evidence>
<gene>
    <name evidence="2" type="ORF">Tco_0770065</name>
</gene>
<feature type="region of interest" description="Disordered" evidence="1">
    <location>
        <begin position="106"/>
        <end position="138"/>
    </location>
</feature>
<reference evidence="2" key="2">
    <citation type="submission" date="2022-01" db="EMBL/GenBank/DDBJ databases">
        <authorList>
            <person name="Yamashiro T."/>
            <person name="Shiraishi A."/>
            <person name="Satake H."/>
            <person name="Nakayama K."/>
        </authorList>
    </citation>
    <scope>NUCLEOTIDE SEQUENCE</scope>
</reference>
<feature type="compositionally biased region" description="Polar residues" evidence="1">
    <location>
        <begin position="123"/>
        <end position="138"/>
    </location>
</feature>
<keyword evidence="3" id="KW-1185">Reference proteome</keyword>
<reference evidence="2" key="1">
    <citation type="journal article" date="2022" name="Int. J. Mol. Sci.">
        <title>Draft Genome of Tanacetum Coccineum: Genomic Comparison of Closely Related Tanacetum-Family Plants.</title>
        <authorList>
            <person name="Yamashiro T."/>
            <person name="Shiraishi A."/>
            <person name="Nakayama K."/>
            <person name="Satake H."/>
        </authorList>
    </citation>
    <scope>NUCLEOTIDE SEQUENCE</scope>
</reference>
<evidence type="ECO:0000313" key="2">
    <source>
        <dbReference type="EMBL" id="GJS87429.1"/>
    </source>
</evidence>
<comment type="caution">
    <text evidence="2">The sequence shown here is derived from an EMBL/GenBank/DDBJ whole genome shotgun (WGS) entry which is preliminary data.</text>
</comment>
<accession>A0ABQ4ZB63</accession>